<evidence type="ECO:0000313" key="2">
    <source>
        <dbReference type="Proteomes" id="UP001062165"/>
    </source>
</evidence>
<gene>
    <name evidence="1" type="ORF">N7E81_07770</name>
</gene>
<dbReference type="EMBL" id="CP106735">
    <property type="protein sequence ID" value="UXX80995.1"/>
    <property type="molecule type" value="Genomic_DNA"/>
</dbReference>
<dbReference type="GO" id="GO:0016853">
    <property type="term" value="F:isomerase activity"/>
    <property type="evidence" value="ECO:0007669"/>
    <property type="project" value="UniProtKB-KW"/>
</dbReference>
<reference evidence="1" key="1">
    <citation type="submission" date="2022-10" db="EMBL/GenBank/DDBJ databases">
        <title>Comparative genomics and taxonomic characterization of three novel marine species of genus Reichenbachiella exhibiting antioxidant and polysaccharide degradation activities.</title>
        <authorList>
            <person name="Muhammad N."/>
            <person name="Lee Y.-J."/>
            <person name="Ko J."/>
            <person name="Kim S.-G."/>
        </authorList>
    </citation>
    <scope>NUCLEOTIDE SEQUENCE</scope>
    <source>
        <strain evidence="1">Wsw4-B4</strain>
    </source>
</reference>
<dbReference type="Proteomes" id="UP001062165">
    <property type="component" value="Chromosome"/>
</dbReference>
<dbReference type="SUPFAM" id="SSF51658">
    <property type="entry name" value="Xylose isomerase-like"/>
    <property type="match status" value="1"/>
</dbReference>
<dbReference type="InterPro" id="IPR036237">
    <property type="entry name" value="Xyl_isomerase-like_sf"/>
</dbReference>
<dbReference type="RefSeq" id="WP_263052724.1">
    <property type="nucleotide sequence ID" value="NZ_CP106735.1"/>
</dbReference>
<keyword evidence="2" id="KW-1185">Reference proteome</keyword>
<organism evidence="1 2">
    <name type="scientific">Reichenbachiella carrageenanivorans</name>
    <dbReference type="NCBI Taxonomy" id="2979869"/>
    <lineage>
        <taxon>Bacteria</taxon>
        <taxon>Pseudomonadati</taxon>
        <taxon>Bacteroidota</taxon>
        <taxon>Cytophagia</taxon>
        <taxon>Cytophagales</taxon>
        <taxon>Reichenbachiellaceae</taxon>
        <taxon>Reichenbachiella</taxon>
    </lineage>
</organism>
<sequence>MQTLFFCPQWGMDSGNFDTFLAKAKKAGYDGVELPFSTTDQNTNASQIAQVMDMGMEWIGQHWETDQVDFEVHKALYLERLMAMAIHNPLFINSHTGRDFFSFDQNMELIEAAAELSQQTGIKIIHETHRSRFNYAAHVTSHFLKANKDIRLTADFSHWCCVAETLLDDQAEAIDLAIARSEHIHSRVGYTQGPQVPDPRANEWNVELQTFLGWWDRIIDRARKEDLSHFTITTEFGPFPYMPIVPHTKQPLTSQWEVNVFMKNLLDQRYNQE</sequence>
<proteinExistence type="predicted"/>
<dbReference type="Gene3D" id="3.20.20.150">
    <property type="entry name" value="Divalent-metal-dependent TIM barrel enzymes"/>
    <property type="match status" value="1"/>
</dbReference>
<accession>A0ABY6D4C2</accession>
<name>A0ABY6D4C2_9BACT</name>
<keyword evidence="1" id="KW-0413">Isomerase</keyword>
<evidence type="ECO:0000313" key="1">
    <source>
        <dbReference type="EMBL" id="UXX80995.1"/>
    </source>
</evidence>
<protein>
    <submittedName>
        <fullName evidence="1">Sugar phosphate isomerase/epimerase</fullName>
    </submittedName>
</protein>